<sequence>MWRVTIAMALGLIPRAASVTVDNWGAFLGNLAWLPWGLALAGATLAYSHRRRGRCHRCDQQ</sequence>
<dbReference type="RefSeq" id="WP_129890488.1">
    <property type="nucleotide sequence ID" value="NZ_CP035758.1"/>
</dbReference>
<reference evidence="2 3" key="1">
    <citation type="submission" date="2019-01" db="EMBL/GenBank/DDBJ databases">
        <title>Ktedonosporobacter rubrisoli SCAWS-G2.</title>
        <authorList>
            <person name="Huang Y."/>
            <person name="Yan B."/>
        </authorList>
    </citation>
    <scope>NUCLEOTIDE SEQUENCE [LARGE SCALE GENOMIC DNA]</scope>
    <source>
        <strain evidence="2 3">SCAWS-G2</strain>
    </source>
</reference>
<gene>
    <name evidence="2" type="ORF">EPA93_27005</name>
</gene>
<organism evidence="2 3">
    <name type="scientific">Ktedonosporobacter rubrisoli</name>
    <dbReference type="NCBI Taxonomy" id="2509675"/>
    <lineage>
        <taxon>Bacteria</taxon>
        <taxon>Bacillati</taxon>
        <taxon>Chloroflexota</taxon>
        <taxon>Ktedonobacteria</taxon>
        <taxon>Ktedonobacterales</taxon>
        <taxon>Ktedonosporobacteraceae</taxon>
        <taxon>Ktedonosporobacter</taxon>
    </lineage>
</organism>
<proteinExistence type="predicted"/>
<protein>
    <submittedName>
        <fullName evidence="2">Uncharacterized protein</fullName>
    </submittedName>
</protein>
<dbReference type="AlphaFoldDB" id="A0A4P6JWP3"/>
<dbReference type="EMBL" id="CP035758">
    <property type="protein sequence ID" value="QBD79436.1"/>
    <property type="molecule type" value="Genomic_DNA"/>
</dbReference>
<dbReference type="KEGG" id="kbs:EPA93_27005"/>
<evidence type="ECO:0000313" key="2">
    <source>
        <dbReference type="EMBL" id="QBD79436.1"/>
    </source>
</evidence>
<keyword evidence="1" id="KW-0812">Transmembrane</keyword>
<dbReference type="Proteomes" id="UP000290365">
    <property type="component" value="Chromosome"/>
</dbReference>
<name>A0A4P6JWP3_KTERU</name>
<evidence type="ECO:0000256" key="1">
    <source>
        <dbReference type="SAM" id="Phobius"/>
    </source>
</evidence>
<keyword evidence="3" id="KW-1185">Reference proteome</keyword>
<accession>A0A4P6JWP3</accession>
<feature type="transmembrane region" description="Helical" evidence="1">
    <location>
        <begin position="28"/>
        <end position="47"/>
    </location>
</feature>
<evidence type="ECO:0000313" key="3">
    <source>
        <dbReference type="Proteomes" id="UP000290365"/>
    </source>
</evidence>
<keyword evidence="1" id="KW-1133">Transmembrane helix</keyword>
<keyword evidence="1" id="KW-0472">Membrane</keyword>